<gene>
    <name evidence="1" type="ORF">AUQ44_03240</name>
</gene>
<evidence type="ECO:0000313" key="1">
    <source>
        <dbReference type="EMBL" id="KYN24856.1"/>
    </source>
</evidence>
<dbReference type="Proteomes" id="UP000075349">
    <property type="component" value="Unassembled WGS sequence"/>
</dbReference>
<dbReference type="EMBL" id="LOMK01000001">
    <property type="protein sequence ID" value="KYN24856.1"/>
    <property type="molecule type" value="Genomic_DNA"/>
</dbReference>
<organism evidence="1 2">
    <name type="scientific">Vibrio cidicii</name>
    <dbReference type="NCBI Taxonomy" id="1763883"/>
    <lineage>
        <taxon>Bacteria</taxon>
        <taxon>Pseudomonadati</taxon>
        <taxon>Pseudomonadota</taxon>
        <taxon>Gammaproteobacteria</taxon>
        <taxon>Vibrionales</taxon>
        <taxon>Vibrionaceae</taxon>
        <taxon>Vibrio</taxon>
    </lineage>
</organism>
<sequence>MKFQYEDKEYTFEIIDENYVAGEEYDRSSTYVNYITIEHEVKTLRNDLYCVSYQEKETGLIVHANYGLLLDITDRELRAIGDDPFTGCFDLNEYEVNADSTFEYRECTYPDDEDFDEDDFEDAFRIAAERHCYEQIVQKIENKEIEEIQMVIESESI</sequence>
<comment type="caution">
    <text evidence="1">The sequence shown here is derived from an EMBL/GenBank/DDBJ whole genome shotgun (WGS) entry which is preliminary data.</text>
</comment>
<name>A0A151JGR0_9VIBR</name>
<dbReference type="AlphaFoldDB" id="A0A151JGR0"/>
<proteinExistence type="predicted"/>
<accession>A0A151JGR0</accession>
<evidence type="ECO:0000313" key="2">
    <source>
        <dbReference type="Proteomes" id="UP000075349"/>
    </source>
</evidence>
<reference evidence="2" key="1">
    <citation type="submission" date="2015-12" db="EMBL/GenBank/DDBJ databases">
        <authorList>
            <person name="Tarr C.L."/>
            <person name="Gladney L.M."/>
        </authorList>
    </citation>
    <scope>NUCLEOTIDE SEQUENCE [LARGE SCALE GENOMIC DNA]</scope>
    <source>
        <strain evidence="2">2756-81</strain>
    </source>
</reference>
<protein>
    <submittedName>
        <fullName evidence="1">Uncharacterized protein</fullName>
    </submittedName>
</protein>